<dbReference type="RefSeq" id="WP_025424348.1">
    <property type="nucleotide sequence ID" value="NZ_CP006570.1"/>
</dbReference>
<dbReference type="GO" id="GO:0003700">
    <property type="term" value="F:DNA-binding transcription factor activity"/>
    <property type="evidence" value="ECO:0007669"/>
    <property type="project" value="InterPro"/>
</dbReference>
<keyword evidence="3" id="KW-0238">DNA-binding</keyword>
<evidence type="ECO:0000259" key="5">
    <source>
        <dbReference type="PROSITE" id="PS50931"/>
    </source>
</evidence>
<dbReference type="PATRIC" id="fig|1239307.3.peg.4711"/>
<geneLocation type="plasmid" evidence="6 7">
    <name>pHS1</name>
</geneLocation>
<name>W0I423_9GAMM</name>
<dbReference type="GO" id="GO:0006351">
    <property type="term" value="P:DNA-templated transcription"/>
    <property type="evidence" value="ECO:0007669"/>
    <property type="project" value="TreeGrafter"/>
</dbReference>
<dbReference type="Proteomes" id="UP000019028">
    <property type="component" value="Plasmid pHS1"/>
</dbReference>
<dbReference type="InterPro" id="IPR058163">
    <property type="entry name" value="LysR-type_TF_proteobact-type"/>
</dbReference>
<dbReference type="InterPro" id="IPR036390">
    <property type="entry name" value="WH_DNA-bd_sf"/>
</dbReference>
<reference evidence="6 7" key="1">
    <citation type="journal article" date="2014" name="Genome Biol. Evol.">
        <title>Genome degeneration and adaptation in a nascent stage of symbiosis.</title>
        <authorList>
            <person name="Oakeson K.F."/>
            <person name="Gil R."/>
            <person name="Clayton A.L."/>
            <person name="Dunn D.M."/>
            <person name="von Niederhausern A.C."/>
            <person name="Hamil C."/>
            <person name="Aoyagi A."/>
            <person name="Duval B."/>
            <person name="Baca A."/>
            <person name="Silva F.J."/>
            <person name="Vallier A."/>
            <person name="Jackson D.G."/>
            <person name="Latorre A."/>
            <person name="Weiss R.B."/>
            <person name="Heddi A."/>
            <person name="Moya A."/>
            <person name="Dale C."/>
        </authorList>
    </citation>
    <scope>NUCLEOTIDE SEQUENCE [LARGE SCALE GENOMIC DNA]</scope>
    <source>
        <strain evidence="6 7">HS1</strain>
        <plasmid evidence="7">Plasmid pHS1</plasmid>
    </source>
</reference>
<protein>
    <submittedName>
        <fullName evidence="6">LysR substrate binding domain protein</fullName>
    </submittedName>
</protein>
<dbReference type="OrthoDB" id="9786526at2"/>
<dbReference type="InterPro" id="IPR000847">
    <property type="entry name" value="LysR_HTH_N"/>
</dbReference>
<dbReference type="Pfam" id="PF03466">
    <property type="entry name" value="LysR_substrate"/>
    <property type="match status" value="1"/>
</dbReference>
<dbReference type="EMBL" id="CP006570">
    <property type="protein sequence ID" value="AHF79220.1"/>
    <property type="molecule type" value="Genomic_DNA"/>
</dbReference>
<dbReference type="Gene3D" id="1.10.10.10">
    <property type="entry name" value="Winged helix-like DNA-binding domain superfamily/Winged helix DNA-binding domain"/>
    <property type="match status" value="1"/>
</dbReference>
<dbReference type="Pfam" id="PF00126">
    <property type="entry name" value="HTH_1"/>
    <property type="match status" value="1"/>
</dbReference>
<dbReference type="InterPro" id="IPR036388">
    <property type="entry name" value="WH-like_DNA-bd_sf"/>
</dbReference>
<dbReference type="AlphaFoldDB" id="W0I423"/>
<dbReference type="HOGENOM" id="CLU_039613_16_3_6"/>
<keyword evidence="2" id="KW-0805">Transcription regulation</keyword>
<evidence type="ECO:0000256" key="3">
    <source>
        <dbReference type="ARBA" id="ARBA00023125"/>
    </source>
</evidence>
<evidence type="ECO:0000313" key="6">
    <source>
        <dbReference type="EMBL" id="AHF79220.1"/>
    </source>
</evidence>
<dbReference type="CDD" id="cd08472">
    <property type="entry name" value="PBP2_CrgA_like_3"/>
    <property type="match status" value="1"/>
</dbReference>
<dbReference type="GO" id="GO:0043565">
    <property type="term" value="F:sequence-specific DNA binding"/>
    <property type="evidence" value="ECO:0007669"/>
    <property type="project" value="TreeGrafter"/>
</dbReference>
<dbReference type="PROSITE" id="PS50931">
    <property type="entry name" value="HTH_LYSR"/>
    <property type="match status" value="1"/>
</dbReference>
<keyword evidence="4" id="KW-0804">Transcription</keyword>
<evidence type="ECO:0000256" key="1">
    <source>
        <dbReference type="ARBA" id="ARBA00009437"/>
    </source>
</evidence>
<feature type="domain" description="HTH lysR-type" evidence="5">
    <location>
        <begin position="1"/>
        <end position="59"/>
    </location>
</feature>
<sequence>MDRITRMQLFVRIVESHSFVKAAQEMGIGRSTATSTIQRLEKELSVRLLTRTTRHVTTTPEGKAFYQRIRTILAELDEACGAFKEHDPKGHLRIEAPGLLTRTFIVPHLPAFMMKYPGLTLQFGQTDRLVDLVRDGIDCAIRAGELNDSGLFYRRLGALQEVTCASPAYFQKYGLPASIDDLKGHYMVGFVSSRTGQIMPLEFMHKGKREIRTIPALVTADNSDTVADLARMGFGLIQAPRYRFEKELAHGELIEVFADKLPQPMPLNVVYPHKNQMSRRLSVFLDWLQEIGFSAQVALSRQ</sequence>
<proteinExistence type="inferred from homology"/>
<evidence type="ECO:0000313" key="7">
    <source>
        <dbReference type="Proteomes" id="UP000019028"/>
    </source>
</evidence>
<dbReference type="PANTHER" id="PTHR30537">
    <property type="entry name" value="HTH-TYPE TRANSCRIPTIONAL REGULATOR"/>
    <property type="match status" value="1"/>
</dbReference>
<accession>W0I423</accession>
<gene>
    <name evidence="6" type="ORF">Sant_P0174</name>
</gene>
<keyword evidence="6" id="KW-0614">Plasmid</keyword>
<keyword evidence="7" id="KW-1185">Reference proteome</keyword>
<evidence type="ECO:0000256" key="2">
    <source>
        <dbReference type="ARBA" id="ARBA00023015"/>
    </source>
</evidence>
<dbReference type="KEGG" id="sod:Sant_P0174"/>
<dbReference type="SUPFAM" id="SSF53850">
    <property type="entry name" value="Periplasmic binding protein-like II"/>
    <property type="match status" value="1"/>
</dbReference>
<dbReference type="PANTHER" id="PTHR30537:SF72">
    <property type="entry name" value="LYSR FAMILY TRANSCRIPTIONAL REGULATOR"/>
    <property type="match status" value="1"/>
</dbReference>
<dbReference type="InterPro" id="IPR005119">
    <property type="entry name" value="LysR_subst-bd"/>
</dbReference>
<organism evidence="6 7">
    <name type="scientific">Sodalis praecaptivus</name>
    <dbReference type="NCBI Taxonomy" id="1239307"/>
    <lineage>
        <taxon>Bacteria</taxon>
        <taxon>Pseudomonadati</taxon>
        <taxon>Pseudomonadota</taxon>
        <taxon>Gammaproteobacteria</taxon>
        <taxon>Enterobacterales</taxon>
        <taxon>Bruguierivoracaceae</taxon>
        <taxon>Sodalis</taxon>
    </lineage>
</organism>
<comment type="similarity">
    <text evidence="1">Belongs to the LysR transcriptional regulatory family.</text>
</comment>
<evidence type="ECO:0000256" key="4">
    <source>
        <dbReference type="ARBA" id="ARBA00023163"/>
    </source>
</evidence>
<dbReference type="FunFam" id="1.10.10.10:FF:000001">
    <property type="entry name" value="LysR family transcriptional regulator"/>
    <property type="match status" value="1"/>
</dbReference>
<dbReference type="Gene3D" id="3.40.190.290">
    <property type="match status" value="1"/>
</dbReference>
<dbReference type="SUPFAM" id="SSF46785">
    <property type="entry name" value="Winged helix' DNA-binding domain"/>
    <property type="match status" value="1"/>
</dbReference>